<dbReference type="GO" id="GO:0008168">
    <property type="term" value="F:methyltransferase activity"/>
    <property type="evidence" value="ECO:0007669"/>
    <property type="project" value="UniProtKB-KW"/>
</dbReference>
<dbReference type="InterPro" id="IPR006764">
    <property type="entry name" value="SAM_dep_MeTrfase_SAV2177_type"/>
</dbReference>
<dbReference type="RefSeq" id="WP_345571712.1">
    <property type="nucleotide sequence ID" value="NZ_BAABDQ010000027.1"/>
</dbReference>
<proteinExistence type="predicted"/>
<dbReference type="Gene3D" id="3.40.50.150">
    <property type="entry name" value="Vaccinia Virus protein VP39"/>
    <property type="match status" value="1"/>
</dbReference>
<keyword evidence="2" id="KW-1185">Reference proteome</keyword>
<reference evidence="2" key="1">
    <citation type="journal article" date="2019" name="Int. J. Syst. Evol. Microbiol.">
        <title>The Global Catalogue of Microorganisms (GCM) 10K type strain sequencing project: providing services to taxonomists for standard genome sequencing and annotation.</title>
        <authorList>
            <consortium name="The Broad Institute Genomics Platform"/>
            <consortium name="The Broad Institute Genome Sequencing Center for Infectious Disease"/>
            <person name="Wu L."/>
            <person name="Ma J."/>
        </authorList>
    </citation>
    <scope>NUCLEOTIDE SEQUENCE [LARGE SCALE GENOMIC DNA]</scope>
    <source>
        <strain evidence="2">JCM 17326</strain>
    </source>
</reference>
<accession>A0ABP6YVS5</accession>
<organism evidence="1 2">
    <name type="scientific">Nonomuraea rosea</name>
    <dbReference type="NCBI Taxonomy" id="638574"/>
    <lineage>
        <taxon>Bacteria</taxon>
        <taxon>Bacillati</taxon>
        <taxon>Actinomycetota</taxon>
        <taxon>Actinomycetes</taxon>
        <taxon>Streptosporangiales</taxon>
        <taxon>Streptosporangiaceae</taxon>
        <taxon>Nonomuraea</taxon>
    </lineage>
</organism>
<name>A0ABP6YVS5_9ACTN</name>
<sequence>MSDVSGAPRIDTTRPHSARVWNWLLGGKDHYAVDVVAGEKICTVFPGMIDIARQSRYMLARVVRHLAGEAGITQFLDIGTGLPTVDNTHEVAQRVAPASRIVYVDNDPLVLAHAQALLVGTPEGATAYIQADVRDPAGILSKAAETLDFSRPAALMLMGIMGLVSDDEQPRAIVRELMAALPPGSYLALYDGCDLDPAYVTAIRSYNAASGAVPYTPRGIAQITGFFDGLELLEPGIVTVSRWRPDPGPWDEPPIVACAGGVAIKH</sequence>
<dbReference type="GO" id="GO:0032259">
    <property type="term" value="P:methylation"/>
    <property type="evidence" value="ECO:0007669"/>
    <property type="project" value="UniProtKB-KW"/>
</dbReference>
<dbReference type="SUPFAM" id="SSF53335">
    <property type="entry name" value="S-adenosyl-L-methionine-dependent methyltransferases"/>
    <property type="match status" value="1"/>
</dbReference>
<gene>
    <name evidence="1" type="ORF">GCM10022419_088460</name>
</gene>
<dbReference type="InterPro" id="IPR029063">
    <property type="entry name" value="SAM-dependent_MTases_sf"/>
</dbReference>
<evidence type="ECO:0000313" key="1">
    <source>
        <dbReference type="EMBL" id="GAA3591924.1"/>
    </source>
</evidence>
<evidence type="ECO:0000313" key="2">
    <source>
        <dbReference type="Proteomes" id="UP001500630"/>
    </source>
</evidence>
<dbReference type="PIRSF" id="PIRSF017393">
    <property type="entry name" value="MTase_SAV2177"/>
    <property type="match status" value="1"/>
</dbReference>
<keyword evidence="1" id="KW-0808">Transferase</keyword>
<dbReference type="Proteomes" id="UP001500630">
    <property type="component" value="Unassembled WGS sequence"/>
</dbReference>
<comment type="caution">
    <text evidence="1">The sequence shown here is derived from an EMBL/GenBank/DDBJ whole genome shotgun (WGS) entry which is preliminary data.</text>
</comment>
<dbReference type="Pfam" id="PF04672">
    <property type="entry name" value="Methyltransf_19"/>
    <property type="match status" value="1"/>
</dbReference>
<protein>
    <submittedName>
        <fullName evidence="1">SAM-dependent methyltransferase</fullName>
    </submittedName>
</protein>
<keyword evidence="1" id="KW-0489">Methyltransferase</keyword>
<dbReference type="EMBL" id="BAABDQ010000027">
    <property type="protein sequence ID" value="GAA3591924.1"/>
    <property type="molecule type" value="Genomic_DNA"/>
</dbReference>